<protein>
    <recommendedName>
        <fullName evidence="4">RecF/RecN/SMC N-terminal domain-containing protein</fullName>
    </recommendedName>
</protein>
<organism evidence="5">
    <name type="scientific">marine metagenome</name>
    <dbReference type="NCBI Taxonomy" id="408172"/>
    <lineage>
        <taxon>unclassified sequences</taxon>
        <taxon>metagenomes</taxon>
        <taxon>ecological metagenomes</taxon>
    </lineage>
</organism>
<dbReference type="Gene3D" id="3.40.50.300">
    <property type="entry name" value="P-loop containing nucleotide triphosphate hydrolases"/>
    <property type="match status" value="1"/>
</dbReference>
<dbReference type="InterPro" id="IPR003395">
    <property type="entry name" value="RecF/RecN/SMC_N"/>
</dbReference>
<proteinExistence type="predicted"/>
<sequence>MEFKKIHLNGFKSFAEKTNFLIEEGLTGIVGPNGCGKSNIVESLRWCMGETSAKSMRGSGMEDVIFSGTSNKPSKNIAEVSINLSNDNKDGPHQYNELDEIEIRRKIEKDKGSKFYINNREVRAKDAQMFFADLSTGAHSPSIISQGRIGALVTAKPSDRRAILEEAAGIAGLHVRRHEAELRLGAAGNNLKRADELRRQQEKQLANLQKQAEEAAKYKSISEEIRKVESGLYYLKLKEIDNEIKLENEINVEADDKVKDFNNKLEEIERAIKIEVEKVTPVREKNIENLSKIQRLNL</sequence>
<evidence type="ECO:0000256" key="1">
    <source>
        <dbReference type="ARBA" id="ARBA00022490"/>
    </source>
</evidence>
<dbReference type="GO" id="GO:0003677">
    <property type="term" value="F:DNA binding"/>
    <property type="evidence" value="ECO:0007669"/>
    <property type="project" value="UniProtKB-KW"/>
</dbReference>
<evidence type="ECO:0000256" key="3">
    <source>
        <dbReference type="SAM" id="Coils"/>
    </source>
</evidence>
<feature type="coiled-coil region" evidence="3">
    <location>
        <begin position="191"/>
        <end position="218"/>
    </location>
</feature>
<dbReference type="EMBL" id="UINC01065740">
    <property type="protein sequence ID" value="SVB95720.1"/>
    <property type="molecule type" value="Genomic_DNA"/>
</dbReference>
<dbReference type="GO" id="GO:0005737">
    <property type="term" value="C:cytoplasm"/>
    <property type="evidence" value="ECO:0007669"/>
    <property type="project" value="TreeGrafter"/>
</dbReference>
<feature type="coiled-coil region" evidence="3">
    <location>
        <begin position="251"/>
        <end position="278"/>
    </location>
</feature>
<dbReference type="InterPro" id="IPR027417">
    <property type="entry name" value="P-loop_NTPase"/>
</dbReference>
<keyword evidence="2" id="KW-0238">DNA-binding</keyword>
<dbReference type="PANTHER" id="PTHR42963:SF1">
    <property type="entry name" value="DUF4476 DOMAIN-CONTAINING PROTEIN"/>
    <property type="match status" value="1"/>
</dbReference>
<evidence type="ECO:0000259" key="4">
    <source>
        <dbReference type="Pfam" id="PF02463"/>
    </source>
</evidence>
<keyword evidence="3" id="KW-0175">Coiled coil</keyword>
<gene>
    <name evidence="5" type="ORF">METZ01_LOCUS248574</name>
</gene>
<dbReference type="AlphaFoldDB" id="A0A382I7U5"/>
<evidence type="ECO:0000256" key="2">
    <source>
        <dbReference type="ARBA" id="ARBA00023125"/>
    </source>
</evidence>
<dbReference type="Pfam" id="PF02463">
    <property type="entry name" value="SMC_N"/>
    <property type="match status" value="1"/>
</dbReference>
<reference evidence="5" key="1">
    <citation type="submission" date="2018-05" db="EMBL/GenBank/DDBJ databases">
        <authorList>
            <person name="Lanie J.A."/>
            <person name="Ng W.-L."/>
            <person name="Kazmierczak K.M."/>
            <person name="Andrzejewski T.M."/>
            <person name="Davidsen T.M."/>
            <person name="Wayne K.J."/>
            <person name="Tettelin H."/>
            <person name="Glass J.I."/>
            <person name="Rusch D."/>
            <person name="Podicherti R."/>
            <person name="Tsui H.-C.T."/>
            <person name="Winkler M.E."/>
        </authorList>
    </citation>
    <scope>NUCLEOTIDE SEQUENCE</scope>
</reference>
<dbReference type="SUPFAM" id="SSF52540">
    <property type="entry name" value="P-loop containing nucleoside triphosphate hydrolases"/>
    <property type="match status" value="1"/>
</dbReference>
<keyword evidence="1" id="KW-0963">Cytoplasm</keyword>
<name>A0A382I7U5_9ZZZZ</name>
<dbReference type="PANTHER" id="PTHR42963">
    <property type="entry name" value="CHROMOSOME PARTITION PROTEIN MUKB"/>
    <property type="match status" value="1"/>
</dbReference>
<accession>A0A382I7U5</accession>
<feature type="non-terminal residue" evidence="5">
    <location>
        <position position="298"/>
    </location>
</feature>
<dbReference type="InterPro" id="IPR050308">
    <property type="entry name" value="MukB/SMC"/>
</dbReference>
<evidence type="ECO:0000313" key="5">
    <source>
        <dbReference type="EMBL" id="SVB95720.1"/>
    </source>
</evidence>
<feature type="domain" description="RecF/RecN/SMC N-terminal" evidence="4">
    <location>
        <begin position="4"/>
        <end position="133"/>
    </location>
</feature>